<accession>A0ABS3E3A5</accession>
<dbReference type="Pfam" id="PF13174">
    <property type="entry name" value="TPR_6"/>
    <property type="match status" value="1"/>
</dbReference>
<dbReference type="EMBL" id="JAEKJR010000001">
    <property type="protein sequence ID" value="MBN8429789.1"/>
    <property type="molecule type" value="Genomic_DNA"/>
</dbReference>
<dbReference type="InterPro" id="IPR011990">
    <property type="entry name" value="TPR-like_helical_dom_sf"/>
</dbReference>
<feature type="chain" id="PRO_5047526251" evidence="1">
    <location>
        <begin position="27"/>
        <end position="976"/>
    </location>
</feature>
<proteinExistence type="predicted"/>
<reference evidence="2 3" key="1">
    <citation type="submission" date="2020-12" db="EMBL/GenBank/DDBJ databases">
        <title>Oil enriched cultivation method for isolating marine PHA-producing bacteria.</title>
        <authorList>
            <person name="Zheng W."/>
            <person name="Yu S."/>
            <person name="Huang Y."/>
        </authorList>
    </citation>
    <scope>NUCLEOTIDE SEQUENCE [LARGE SCALE GENOMIC DNA]</scope>
    <source>
        <strain evidence="2 3">SN0-2</strain>
    </source>
</reference>
<dbReference type="InterPro" id="IPR019734">
    <property type="entry name" value="TPR_rpt"/>
</dbReference>
<feature type="signal peptide" evidence="1">
    <location>
        <begin position="1"/>
        <end position="26"/>
    </location>
</feature>
<organism evidence="2 3">
    <name type="scientific">Microbulbifer salipaludis</name>
    <dbReference type="NCBI Taxonomy" id="187980"/>
    <lineage>
        <taxon>Bacteria</taxon>
        <taxon>Pseudomonadati</taxon>
        <taxon>Pseudomonadota</taxon>
        <taxon>Gammaproteobacteria</taxon>
        <taxon>Cellvibrionales</taxon>
        <taxon>Microbulbiferaceae</taxon>
        <taxon>Microbulbifer</taxon>
    </lineage>
</organism>
<dbReference type="Gene3D" id="1.25.40.10">
    <property type="entry name" value="Tetratricopeptide repeat domain"/>
    <property type="match status" value="3"/>
</dbReference>
<dbReference type="SUPFAM" id="SSF48452">
    <property type="entry name" value="TPR-like"/>
    <property type="match status" value="1"/>
</dbReference>
<dbReference type="Proteomes" id="UP000664293">
    <property type="component" value="Unassembled WGS sequence"/>
</dbReference>
<dbReference type="PROSITE" id="PS51257">
    <property type="entry name" value="PROKAR_LIPOPROTEIN"/>
    <property type="match status" value="1"/>
</dbReference>
<keyword evidence="3" id="KW-1185">Reference proteome</keyword>
<protein>
    <submittedName>
        <fullName evidence="2">Tetratricopeptide repeat protein</fullName>
    </submittedName>
</protein>
<sequence length="976" mass="109732">MVKPGWPRTKLLTLAICASATLGGCASQFDPGTTLADLPAATLPPEPQVELPKVALPVLIHSYEKALAANRDPKTRRQIQLRLADLEMERLEQQQADNPEMVVAYGEAVRHYEALLQTSADDDYLAYRLARARALDGNLSGSLAALENIVETAPESPFIAEALFRRGEAAFSQKKYRAAERDFRAVLAQGDSPFAQNARYMLGWSQFKDARYRDASNTFLSLMDLLLAEDQAEDQAERRPLQALQKGERRLADDTLRVLALGFNYLGGAEVIESFSAVTDTGASGDAETRHTRSYQHLLYRALGDWYAESERYRDGAQTFLTFVAQNPQSPEAPGMHVRAVEILQQGNFPSEVVPAKREFVTRYGIRSLYWQNADDALRSELRGQLKPWLEELARFDHARAQALRNEVRNPGNNKRAAARAERESRSAFLAAAALYAEFIETFPGDEKAPPLTFLMAESLNDAGDHARAFDAYTRVAWEFTEETGKTPVNATEAGYAAILMAGEMHKSERNPELASLWLDRKTETSLRFADTWPGDQRALAVQLAAAQNLFAQYRHAETIAAAEKAAGWQPPPNPAQRRNILMLLGHSHFETDNFSAAENAYAQLLAGMATSDPEYVNTRDRLQSSIYKQAEQILKQVHLTTDSLEFVAPTEEAIALLLRVRASGRSAIAATAQYDAINQLMRLQRWPQARAELADFRQHYPQHKLTPSLTAKAVAIYQGLDMPEAAANELMALANSDPDPRVRRDSLYLAAEQFEQSGNTARAIEAYRQYARDWREPALQNLEAQFQLVSLYEKVGNPRERNLWINSLAGNRVSAPRGRYLAAYASNELAAQSYARFERQKLNLPLKQSLKRKKQAMEETVSDYKKVLDFGIAEFTTAANFRLAEIYRQLSRDLMDSQRPNGLNPLELEQYEILLEEQAYPFEEKAIELHEANVKRTANGVYDDWVKNSFSSLENLLPARYRKPETTVEWSDAAY</sequence>
<keyword evidence="1" id="KW-0732">Signal</keyword>
<gene>
    <name evidence="2" type="ORF">JF535_02875</name>
</gene>
<evidence type="ECO:0000313" key="2">
    <source>
        <dbReference type="EMBL" id="MBN8429789.1"/>
    </source>
</evidence>
<comment type="caution">
    <text evidence="2">The sequence shown here is derived from an EMBL/GenBank/DDBJ whole genome shotgun (WGS) entry which is preliminary data.</text>
</comment>
<name>A0ABS3E3A5_9GAMM</name>
<evidence type="ECO:0000256" key="1">
    <source>
        <dbReference type="SAM" id="SignalP"/>
    </source>
</evidence>
<evidence type="ECO:0000313" key="3">
    <source>
        <dbReference type="Proteomes" id="UP000664293"/>
    </source>
</evidence>